<organism evidence="2 3">
    <name type="scientific">Pleurotus ostreatus (strain PC15)</name>
    <name type="common">Oyster mushroom</name>
    <dbReference type="NCBI Taxonomy" id="1137138"/>
    <lineage>
        <taxon>Eukaryota</taxon>
        <taxon>Fungi</taxon>
        <taxon>Dikarya</taxon>
        <taxon>Basidiomycota</taxon>
        <taxon>Agaricomycotina</taxon>
        <taxon>Agaricomycetes</taxon>
        <taxon>Agaricomycetidae</taxon>
        <taxon>Agaricales</taxon>
        <taxon>Pleurotineae</taxon>
        <taxon>Pleurotaceae</taxon>
        <taxon>Pleurotus</taxon>
    </lineage>
</organism>
<reference evidence="3" key="1">
    <citation type="journal article" date="2014" name="Proc. Natl. Acad. Sci. U.S.A.">
        <title>Extensive sampling of basidiomycete genomes demonstrates inadequacy of the white-rot/brown-rot paradigm for wood decay fungi.</title>
        <authorList>
            <person name="Riley R."/>
            <person name="Salamov A.A."/>
            <person name="Brown D.W."/>
            <person name="Nagy L.G."/>
            <person name="Floudas D."/>
            <person name="Held B.W."/>
            <person name="Levasseur A."/>
            <person name="Lombard V."/>
            <person name="Morin E."/>
            <person name="Otillar R."/>
            <person name="Lindquist E.A."/>
            <person name="Sun H."/>
            <person name="LaButti K.M."/>
            <person name="Schmutz J."/>
            <person name="Jabbour D."/>
            <person name="Luo H."/>
            <person name="Baker S.E."/>
            <person name="Pisabarro A.G."/>
            <person name="Walton J.D."/>
            <person name="Blanchette R.A."/>
            <person name="Henrissat B."/>
            <person name="Martin F."/>
            <person name="Cullen D."/>
            <person name="Hibbett D.S."/>
            <person name="Grigoriev I.V."/>
        </authorList>
    </citation>
    <scope>NUCLEOTIDE SEQUENCE [LARGE SCALE GENOMIC DNA]</scope>
    <source>
        <strain evidence="3">PC15</strain>
    </source>
</reference>
<dbReference type="InParanoid" id="A0A067P253"/>
<evidence type="ECO:0000256" key="1">
    <source>
        <dbReference type="SAM" id="MobiDB-lite"/>
    </source>
</evidence>
<feature type="region of interest" description="Disordered" evidence="1">
    <location>
        <begin position="66"/>
        <end position="90"/>
    </location>
</feature>
<proteinExistence type="predicted"/>
<protein>
    <submittedName>
        <fullName evidence="2">Uncharacterized protein</fullName>
    </submittedName>
</protein>
<sequence length="90" mass="9930">MTNYNPTPPSVVKILPWQRAQPPTTPQPFCDTLLLPPTPTAVQWRAESETHRRRDKQLAREFYGRTSGADADADADADAVGSCDGGFGWE</sequence>
<gene>
    <name evidence="2" type="ORF">PLEOSDRAFT_152136</name>
</gene>
<name>A0A067P253_PLEO1</name>
<dbReference type="AlphaFoldDB" id="A0A067P253"/>
<evidence type="ECO:0000313" key="3">
    <source>
        <dbReference type="Proteomes" id="UP000027073"/>
    </source>
</evidence>
<dbReference type="HOGENOM" id="CLU_2441785_0_0_1"/>
<dbReference type="EMBL" id="KL198004">
    <property type="protein sequence ID" value="KDQ34244.1"/>
    <property type="molecule type" value="Genomic_DNA"/>
</dbReference>
<evidence type="ECO:0000313" key="2">
    <source>
        <dbReference type="EMBL" id="KDQ34244.1"/>
    </source>
</evidence>
<accession>A0A067P253</accession>
<dbReference type="VEuPathDB" id="FungiDB:PLEOSDRAFT_152136"/>
<dbReference type="Proteomes" id="UP000027073">
    <property type="component" value="Unassembled WGS sequence"/>
</dbReference>